<feature type="transmembrane region" description="Helical" evidence="5">
    <location>
        <begin position="146"/>
        <end position="166"/>
    </location>
</feature>
<dbReference type="HOGENOM" id="CLU_001265_46_4_4"/>
<dbReference type="PANTHER" id="PTHR23508:SF10">
    <property type="entry name" value="CARBOXYLIC ACID TRANSPORTER PROTEIN HOMOLOG"/>
    <property type="match status" value="1"/>
</dbReference>
<evidence type="ECO:0000259" key="6">
    <source>
        <dbReference type="PROSITE" id="PS50850"/>
    </source>
</evidence>
<gene>
    <name evidence="7" type="ordered locus">Acav_4139</name>
</gene>
<feature type="transmembrane region" description="Helical" evidence="5">
    <location>
        <begin position="441"/>
        <end position="462"/>
    </location>
</feature>
<dbReference type="PANTHER" id="PTHR23508">
    <property type="entry name" value="CARBOXYLIC ACID TRANSPORTER PROTEIN HOMOLOG"/>
    <property type="match status" value="1"/>
</dbReference>
<feature type="transmembrane region" description="Helical" evidence="5">
    <location>
        <begin position="412"/>
        <end position="435"/>
    </location>
</feature>
<proteinExistence type="predicted"/>
<feature type="transmembrane region" description="Helical" evidence="5">
    <location>
        <begin position="210"/>
        <end position="229"/>
    </location>
</feature>
<keyword evidence="4 5" id="KW-0472">Membrane</keyword>
<evidence type="ECO:0000256" key="5">
    <source>
        <dbReference type="SAM" id="Phobius"/>
    </source>
</evidence>
<dbReference type="AlphaFoldDB" id="F0Q572"/>
<evidence type="ECO:0000256" key="4">
    <source>
        <dbReference type="ARBA" id="ARBA00023136"/>
    </source>
</evidence>
<comment type="subcellular location">
    <subcellularLocation>
        <location evidence="1">Membrane</location>
        <topology evidence="1">Multi-pass membrane protein</topology>
    </subcellularLocation>
</comment>
<evidence type="ECO:0000313" key="8">
    <source>
        <dbReference type="Proteomes" id="UP000002482"/>
    </source>
</evidence>
<protein>
    <submittedName>
        <fullName evidence="7">Major facilitator superfamily MFS_1</fullName>
    </submittedName>
</protein>
<dbReference type="KEGG" id="aaa:Acav_4139"/>
<keyword evidence="8" id="KW-1185">Reference proteome</keyword>
<dbReference type="InterPro" id="IPR011701">
    <property type="entry name" value="MFS"/>
</dbReference>
<evidence type="ECO:0000256" key="1">
    <source>
        <dbReference type="ARBA" id="ARBA00004141"/>
    </source>
</evidence>
<dbReference type="InterPro" id="IPR036259">
    <property type="entry name" value="MFS_trans_sf"/>
</dbReference>
<dbReference type="CDD" id="cd17365">
    <property type="entry name" value="MFS_PcaK_like"/>
    <property type="match status" value="1"/>
</dbReference>
<organism evidence="7 8">
    <name type="scientific">Paracidovorax avenae (strain ATCC 19860 / DSM 7227 / CCUG 15838 / JCM 20985 / LMG 2117 / NCPPB 1011)</name>
    <name type="common">Acidovorax avenae</name>
    <dbReference type="NCBI Taxonomy" id="643561"/>
    <lineage>
        <taxon>Bacteria</taxon>
        <taxon>Pseudomonadati</taxon>
        <taxon>Pseudomonadota</taxon>
        <taxon>Betaproteobacteria</taxon>
        <taxon>Burkholderiales</taxon>
        <taxon>Comamonadaceae</taxon>
        <taxon>Paracidovorax</taxon>
    </lineage>
</organism>
<accession>F0Q572</accession>
<name>F0Q572_PARA1</name>
<dbReference type="SUPFAM" id="SSF103473">
    <property type="entry name" value="MFS general substrate transporter"/>
    <property type="match status" value="1"/>
</dbReference>
<feature type="transmembrane region" description="Helical" evidence="5">
    <location>
        <begin position="121"/>
        <end position="140"/>
    </location>
</feature>
<feature type="transmembrane region" description="Helical" evidence="5">
    <location>
        <begin position="377"/>
        <end position="400"/>
    </location>
</feature>
<dbReference type="GO" id="GO:0005886">
    <property type="term" value="C:plasma membrane"/>
    <property type="evidence" value="ECO:0007669"/>
    <property type="project" value="TreeGrafter"/>
</dbReference>
<feature type="transmembrane region" description="Helical" evidence="5">
    <location>
        <begin position="353"/>
        <end position="371"/>
    </location>
</feature>
<feature type="transmembrane region" description="Helical" evidence="5">
    <location>
        <begin position="56"/>
        <end position="82"/>
    </location>
</feature>
<dbReference type="PROSITE" id="PS50850">
    <property type="entry name" value="MFS"/>
    <property type="match status" value="1"/>
</dbReference>
<dbReference type="Proteomes" id="UP000002482">
    <property type="component" value="Chromosome"/>
</dbReference>
<sequence>MRWTRSPAVQMIGRQCAGSRRALDSRNNATETTDVRPIDLHHLADTARFNRFHALVLFWCALIIVFDGYDLAVVGIALPSIMAKMGVDATHAGFMVSSALFGMMFGAILLGTVADRIGRRWSIVICLALFSVFTAGAGLAEGPVSFSVMRFLAGLGIGGVMPSVVAHMTEYAPKKMRATLVTLMFSGYALGGMLAALLGKGLLESHGWQSVFFAAGLPLLLVPFILKSLPESMPFLLARGRTDELRRIAARLDPAYTPQDGDRFTIPAHEKAAAAPIRQLFSDGRGFSTVMFWIAFFMCLFMVFALSSWLTKLMAGAGYSLGSALNFVLVMNIGAVAGAVGGGWLADRFHIKYVLAGMYALAAVSLTLLGQPASTPVLFVLLGLAGASTIGTQIVANAYAGQFYPMAVRATGLGWALGIGRSGAILAPILIGMLVGMRLPLQQNFVAIAIPAVIGMVAVLLIQHGRSAADAMPRDALLSK</sequence>
<dbReference type="Pfam" id="PF07690">
    <property type="entry name" value="MFS_1"/>
    <property type="match status" value="1"/>
</dbReference>
<evidence type="ECO:0000313" key="7">
    <source>
        <dbReference type="EMBL" id="ADX48028.1"/>
    </source>
</evidence>
<feature type="transmembrane region" description="Helical" evidence="5">
    <location>
        <begin position="323"/>
        <end position="346"/>
    </location>
</feature>
<feature type="transmembrane region" description="Helical" evidence="5">
    <location>
        <begin position="178"/>
        <end position="198"/>
    </location>
</feature>
<dbReference type="GO" id="GO:0046943">
    <property type="term" value="F:carboxylic acid transmembrane transporter activity"/>
    <property type="evidence" value="ECO:0007669"/>
    <property type="project" value="TreeGrafter"/>
</dbReference>
<dbReference type="Gene3D" id="1.20.1250.20">
    <property type="entry name" value="MFS general substrate transporter like domains"/>
    <property type="match status" value="1"/>
</dbReference>
<feature type="transmembrane region" description="Helical" evidence="5">
    <location>
        <begin position="290"/>
        <end position="311"/>
    </location>
</feature>
<feature type="transmembrane region" description="Helical" evidence="5">
    <location>
        <begin position="94"/>
        <end position="114"/>
    </location>
</feature>
<evidence type="ECO:0000256" key="3">
    <source>
        <dbReference type="ARBA" id="ARBA00022989"/>
    </source>
</evidence>
<keyword evidence="2 5" id="KW-0812">Transmembrane</keyword>
<keyword evidence="3 5" id="KW-1133">Transmembrane helix</keyword>
<dbReference type="InterPro" id="IPR020846">
    <property type="entry name" value="MFS_dom"/>
</dbReference>
<reference evidence="7" key="1">
    <citation type="submission" date="2011-02" db="EMBL/GenBank/DDBJ databases">
        <title>Complete sequence of Acidovorax avenae subsp. avenae ATCC 19860.</title>
        <authorList>
            <consortium name="US DOE Joint Genome Institute"/>
            <person name="Lucas S."/>
            <person name="Copeland A."/>
            <person name="Lapidus A."/>
            <person name="Cheng J.-F."/>
            <person name="Goodwin L."/>
            <person name="Pitluck S."/>
            <person name="Chertkov O."/>
            <person name="Held B."/>
            <person name="Detter J.C."/>
            <person name="Han C."/>
            <person name="Tapia R."/>
            <person name="Land M."/>
            <person name="Hauser L."/>
            <person name="Kyrpides N."/>
            <person name="Ivanova N."/>
            <person name="Ovchinnikova G."/>
            <person name="Pagani I."/>
            <person name="Gordon S."/>
            <person name="Woyke T."/>
        </authorList>
    </citation>
    <scope>NUCLEOTIDE SEQUENCE</scope>
    <source>
        <strain evidence="7">ATCC 19860</strain>
    </source>
</reference>
<dbReference type="EMBL" id="CP002521">
    <property type="protein sequence ID" value="ADX48028.1"/>
    <property type="molecule type" value="Genomic_DNA"/>
</dbReference>
<feature type="domain" description="Major facilitator superfamily (MFS) profile" evidence="6">
    <location>
        <begin position="56"/>
        <end position="467"/>
    </location>
</feature>
<evidence type="ECO:0000256" key="2">
    <source>
        <dbReference type="ARBA" id="ARBA00022692"/>
    </source>
</evidence>